<dbReference type="Proteomes" id="UP000657385">
    <property type="component" value="Unassembled WGS sequence"/>
</dbReference>
<gene>
    <name evidence="5" type="ORF">I2501_10220</name>
</gene>
<dbReference type="SUPFAM" id="SSF52172">
    <property type="entry name" value="CheY-like"/>
    <property type="match status" value="1"/>
</dbReference>
<dbReference type="SMART" id="SM00421">
    <property type="entry name" value="HTH_LUXR"/>
    <property type="match status" value="1"/>
</dbReference>
<dbReference type="GO" id="GO:0003677">
    <property type="term" value="F:DNA binding"/>
    <property type="evidence" value="ECO:0007669"/>
    <property type="project" value="UniProtKB-KW"/>
</dbReference>
<dbReference type="PROSITE" id="PS50110">
    <property type="entry name" value="RESPONSE_REGULATORY"/>
    <property type="match status" value="1"/>
</dbReference>
<dbReference type="InterPro" id="IPR001789">
    <property type="entry name" value="Sig_transdc_resp-reg_receiver"/>
</dbReference>
<dbReference type="InterPro" id="IPR000792">
    <property type="entry name" value="Tscrpt_reg_LuxR_C"/>
</dbReference>
<accession>A0A931B343</accession>
<dbReference type="PROSITE" id="PS00622">
    <property type="entry name" value="HTH_LUXR_1"/>
    <property type="match status" value="1"/>
</dbReference>
<organism evidence="5 6">
    <name type="scientific">Streptacidiphilus fuscans</name>
    <dbReference type="NCBI Taxonomy" id="2789292"/>
    <lineage>
        <taxon>Bacteria</taxon>
        <taxon>Bacillati</taxon>
        <taxon>Actinomycetota</taxon>
        <taxon>Actinomycetes</taxon>
        <taxon>Kitasatosporales</taxon>
        <taxon>Streptomycetaceae</taxon>
        <taxon>Streptacidiphilus</taxon>
    </lineage>
</organism>
<keyword evidence="2" id="KW-0597">Phosphoprotein</keyword>
<dbReference type="Gene3D" id="3.40.50.2300">
    <property type="match status" value="1"/>
</dbReference>
<dbReference type="SUPFAM" id="SSF46894">
    <property type="entry name" value="C-terminal effector domain of the bipartite response regulators"/>
    <property type="match status" value="1"/>
</dbReference>
<evidence type="ECO:0000256" key="2">
    <source>
        <dbReference type="PROSITE-ProRule" id="PRU00169"/>
    </source>
</evidence>
<dbReference type="PRINTS" id="PR00038">
    <property type="entry name" value="HTHLUXR"/>
</dbReference>
<dbReference type="CDD" id="cd06170">
    <property type="entry name" value="LuxR_C_like"/>
    <property type="match status" value="1"/>
</dbReference>
<dbReference type="EMBL" id="JADPRT010000003">
    <property type="protein sequence ID" value="MBF9068407.1"/>
    <property type="molecule type" value="Genomic_DNA"/>
</dbReference>
<evidence type="ECO:0000259" key="4">
    <source>
        <dbReference type="PROSITE" id="PS50110"/>
    </source>
</evidence>
<dbReference type="PROSITE" id="PS50043">
    <property type="entry name" value="HTH_LUXR_2"/>
    <property type="match status" value="1"/>
</dbReference>
<dbReference type="Pfam" id="PF00072">
    <property type="entry name" value="Response_reg"/>
    <property type="match status" value="1"/>
</dbReference>
<protein>
    <submittedName>
        <fullName evidence="5">Response regulator transcription factor</fullName>
    </submittedName>
</protein>
<keyword evidence="6" id="KW-1185">Reference proteome</keyword>
<dbReference type="PANTHER" id="PTHR43214">
    <property type="entry name" value="TWO-COMPONENT RESPONSE REGULATOR"/>
    <property type="match status" value="1"/>
</dbReference>
<evidence type="ECO:0000313" key="6">
    <source>
        <dbReference type="Proteomes" id="UP000657385"/>
    </source>
</evidence>
<proteinExistence type="predicted"/>
<keyword evidence="1" id="KW-0238">DNA-binding</keyword>
<comment type="caution">
    <text evidence="5">The sequence shown here is derived from an EMBL/GenBank/DDBJ whole genome shotgun (WGS) entry which is preliminary data.</text>
</comment>
<feature type="domain" description="Response regulatory" evidence="4">
    <location>
        <begin position="3"/>
        <end position="119"/>
    </location>
</feature>
<dbReference type="InterPro" id="IPR039420">
    <property type="entry name" value="WalR-like"/>
</dbReference>
<dbReference type="InterPro" id="IPR016032">
    <property type="entry name" value="Sig_transdc_resp-reg_C-effctor"/>
</dbReference>
<dbReference type="GO" id="GO:0000160">
    <property type="term" value="P:phosphorelay signal transduction system"/>
    <property type="evidence" value="ECO:0007669"/>
    <property type="project" value="InterPro"/>
</dbReference>
<name>A0A931B343_9ACTN</name>
<dbReference type="SMART" id="SM00448">
    <property type="entry name" value="REC"/>
    <property type="match status" value="1"/>
</dbReference>
<dbReference type="InterPro" id="IPR011006">
    <property type="entry name" value="CheY-like_superfamily"/>
</dbReference>
<feature type="domain" description="HTH luxR-type" evidence="3">
    <location>
        <begin position="134"/>
        <end position="199"/>
    </location>
</feature>
<evidence type="ECO:0000313" key="5">
    <source>
        <dbReference type="EMBL" id="MBF9068407.1"/>
    </source>
</evidence>
<dbReference type="GO" id="GO:0006355">
    <property type="term" value="P:regulation of DNA-templated transcription"/>
    <property type="evidence" value="ECO:0007669"/>
    <property type="project" value="InterPro"/>
</dbReference>
<dbReference type="PANTHER" id="PTHR43214:SF42">
    <property type="entry name" value="TRANSCRIPTIONAL REGULATORY PROTEIN DESR"/>
    <property type="match status" value="1"/>
</dbReference>
<dbReference type="AlphaFoldDB" id="A0A931B343"/>
<reference evidence="5" key="1">
    <citation type="submission" date="2020-11" db="EMBL/GenBank/DDBJ databases">
        <title>Isolation and identification of active actinomycetes.</title>
        <authorList>
            <person name="Yu B."/>
        </authorList>
    </citation>
    <scope>NUCLEOTIDE SEQUENCE</scope>
    <source>
        <strain evidence="5">NEAU-YB345</strain>
    </source>
</reference>
<evidence type="ECO:0000256" key="1">
    <source>
        <dbReference type="ARBA" id="ARBA00023125"/>
    </source>
</evidence>
<sequence>MISILIAEDMLMLRKALVSLLSLEDDLEIVGETARGDEILPLALKLRPDVAVLDIELPGMDGITASECLHKQLPSCRTMILTSLGRPGNLRRALAAHAVGFMLKDAEPDVLANAIRSVAAGGHAIDPKLALAALEAETSPLTPRDIEVLRLTAEGEDVGQIAARLFLASGTVRNYLTNIVTKLNARNRLDAVRIAKESGWL</sequence>
<evidence type="ECO:0000259" key="3">
    <source>
        <dbReference type="PROSITE" id="PS50043"/>
    </source>
</evidence>
<feature type="modified residue" description="4-aspartylphosphate" evidence="2">
    <location>
        <position position="54"/>
    </location>
</feature>
<dbReference type="RefSeq" id="WP_196193542.1">
    <property type="nucleotide sequence ID" value="NZ_JADPRT010000003.1"/>
</dbReference>
<dbReference type="Pfam" id="PF00196">
    <property type="entry name" value="GerE"/>
    <property type="match status" value="1"/>
</dbReference>